<dbReference type="SUPFAM" id="SSF53474">
    <property type="entry name" value="alpha/beta-Hydrolases"/>
    <property type="match status" value="1"/>
</dbReference>
<dbReference type="Proteomes" id="UP001595773">
    <property type="component" value="Unassembled WGS sequence"/>
</dbReference>
<keyword evidence="4" id="KW-1185">Reference proteome</keyword>
<comment type="caution">
    <text evidence="3">The sequence shown here is derived from an EMBL/GenBank/DDBJ whole genome shotgun (WGS) entry which is preliminary data.</text>
</comment>
<sequence length="563" mass="59549">MADSSESATGFSITGGFGRVQFTLAEIEATAQGIALVGSELSEIASTLSAELTWLADFCEKVAAVRSIEASSTYFYSAQAIYALRSASLAASTCHGAVTELAAHARDAARRYADAEAGVVAIEQIKRSQAVQDGTAASGWGLLAPLKMGWQTWDVLRDGHRDGMRGKAEDILNDGPAFLLGLLGPSVGLGYLLTHRNYAGRGTSGVVPADAVRKTFDWTGLSTPGHLRIRQVSPAEWNEETRTWPPGHALPGLEEGVAGVVDSSFKGVLSGSRDAYGYPPGSIGVYQLDRPDGSHAWMVNLPGTEDWSTVDSTNPWDLEGDLEGMTAAHKELFAQRQNMIQEFIKEALRTVGALPTDDVMITGHSGGGIQAAAAAADPAFLAQVNVKVIVMAGSPARNQNIAPGIDVLDLENEHDIVTAADYGPAPTTDHWVTVTSHRPGAVGGVKDAHSLENYLDDAAALDQSHDPGISGLRAAVNNFMAPVIPGGAVNVKKFVFQGTDKNGPPPQRNTTGKPLPKLPEPGVPRGGNPLEPEQSDQDEEGSRSHYGLNRGTPLWERPGWGQK</sequence>
<gene>
    <name evidence="3" type="ORF">ACFOW9_12670</name>
</gene>
<dbReference type="InterPro" id="IPR012908">
    <property type="entry name" value="PGAP1-ab_dom-like"/>
</dbReference>
<name>A0ABV8R2P6_9MICC</name>
<evidence type="ECO:0000313" key="3">
    <source>
        <dbReference type="EMBL" id="MFC4266456.1"/>
    </source>
</evidence>
<dbReference type="InterPro" id="IPR029058">
    <property type="entry name" value="AB_hydrolase_fold"/>
</dbReference>
<protein>
    <recommendedName>
        <fullName evidence="2">GPI inositol-deacylase PGAP1-like alpha/beta domain-containing protein</fullName>
    </recommendedName>
</protein>
<evidence type="ECO:0000313" key="4">
    <source>
        <dbReference type="Proteomes" id="UP001595773"/>
    </source>
</evidence>
<dbReference type="RefSeq" id="WP_230066814.1">
    <property type="nucleotide sequence ID" value="NZ_BAABLL010000008.1"/>
</dbReference>
<evidence type="ECO:0000259" key="2">
    <source>
        <dbReference type="Pfam" id="PF07819"/>
    </source>
</evidence>
<feature type="domain" description="GPI inositol-deacylase PGAP1-like alpha/beta" evidence="2">
    <location>
        <begin position="324"/>
        <end position="412"/>
    </location>
</feature>
<dbReference type="Pfam" id="PF07819">
    <property type="entry name" value="PGAP1"/>
    <property type="match status" value="1"/>
</dbReference>
<proteinExistence type="predicted"/>
<organism evidence="3 4">
    <name type="scientific">Arthrobacter cryoconiti</name>
    <dbReference type="NCBI Taxonomy" id="748907"/>
    <lineage>
        <taxon>Bacteria</taxon>
        <taxon>Bacillati</taxon>
        <taxon>Actinomycetota</taxon>
        <taxon>Actinomycetes</taxon>
        <taxon>Micrococcales</taxon>
        <taxon>Micrococcaceae</taxon>
        <taxon>Arthrobacter</taxon>
    </lineage>
</organism>
<dbReference type="Gene3D" id="3.40.50.1820">
    <property type="entry name" value="alpha/beta hydrolase"/>
    <property type="match status" value="1"/>
</dbReference>
<reference evidence="4" key="1">
    <citation type="journal article" date="2019" name="Int. J. Syst. Evol. Microbiol.">
        <title>The Global Catalogue of Microorganisms (GCM) 10K type strain sequencing project: providing services to taxonomists for standard genome sequencing and annotation.</title>
        <authorList>
            <consortium name="The Broad Institute Genomics Platform"/>
            <consortium name="The Broad Institute Genome Sequencing Center for Infectious Disease"/>
            <person name="Wu L."/>
            <person name="Ma J."/>
        </authorList>
    </citation>
    <scope>NUCLEOTIDE SEQUENCE [LARGE SCALE GENOMIC DNA]</scope>
    <source>
        <strain evidence="4">CGMCC 1.10698</strain>
    </source>
</reference>
<evidence type="ECO:0000256" key="1">
    <source>
        <dbReference type="SAM" id="MobiDB-lite"/>
    </source>
</evidence>
<accession>A0ABV8R2P6</accession>
<feature type="region of interest" description="Disordered" evidence="1">
    <location>
        <begin position="496"/>
        <end position="563"/>
    </location>
</feature>
<dbReference type="EMBL" id="JBHSCQ010000020">
    <property type="protein sequence ID" value="MFC4266456.1"/>
    <property type="molecule type" value="Genomic_DNA"/>
</dbReference>